<dbReference type="InterPro" id="IPR038672">
    <property type="entry name" value="CpcT/CpeT_sf"/>
</dbReference>
<proteinExistence type="inferred from homology"/>
<reference evidence="5" key="1">
    <citation type="submission" date="2018-02" db="EMBL/GenBank/DDBJ databases">
        <authorList>
            <person name="Moore K."/>
            <person name="Momper L."/>
        </authorList>
    </citation>
    <scope>NUCLEOTIDE SEQUENCE [LARGE SCALE GENOMIC DNA]</scope>
    <source>
        <strain evidence="5">ULC18</strain>
    </source>
</reference>
<evidence type="ECO:0000256" key="2">
    <source>
        <dbReference type="ARBA" id="ARBA00023239"/>
    </source>
</evidence>
<dbReference type="RefSeq" id="WP_106257989.1">
    <property type="nucleotide sequence ID" value="NZ_CAWNSW010000039.1"/>
</dbReference>
<gene>
    <name evidence="3" type="primary">cpcT</name>
    <name evidence="4" type="ORF">C7B82_19715</name>
</gene>
<dbReference type="EMBL" id="PVWK01000105">
    <property type="protein sequence ID" value="PSB26498.1"/>
    <property type="molecule type" value="Genomic_DNA"/>
</dbReference>
<evidence type="ECO:0000256" key="3">
    <source>
        <dbReference type="HAMAP-Rule" id="MF_01460"/>
    </source>
</evidence>
<dbReference type="PANTHER" id="PTHR35137:SF1">
    <property type="entry name" value="CHROMOPHORE LYASE CRL, CHLOROPLASTIC"/>
    <property type="match status" value="1"/>
</dbReference>
<dbReference type="GO" id="GO:0017006">
    <property type="term" value="P:protein-tetrapyrrole linkage"/>
    <property type="evidence" value="ECO:0007669"/>
    <property type="project" value="UniProtKB-UniRule"/>
</dbReference>
<dbReference type="AlphaFoldDB" id="A0A2T1E168"/>
<dbReference type="InterPro" id="IPR010404">
    <property type="entry name" value="CpcT/CpeT"/>
</dbReference>
<keyword evidence="2 3" id="KW-0456">Lyase</keyword>
<dbReference type="Proteomes" id="UP000239576">
    <property type="component" value="Unassembled WGS sequence"/>
</dbReference>
<keyword evidence="5" id="KW-1185">Reference proteome</keyword>
<organism evidence="4 5">
    <name type="scientific">Stenomitos frigidus ULC18</name>
    <dbReference type="NCBI Taxonomy" id="2107698"/>
    <lineage>
        <taxon>Bacteria</taxon>
        <taxon>Bacillati</taxon>
        <taxon>Cyanobacteriota</taxon>
        <taxon>Cyanophyceae</taxon>
        <taxon>Leptolyngbyales</taxon>
        <taxon>Leptolyngbyaceae</taxon>
        <taxon>Stenomitos</taxon>
    </lineage>
</organism>
<dbReference type="PANTHER" id="PTHR35137">
    <property type="entry name" value="CHROMOPHORE LYASE CRL, CHLOROPLASTIC"/>
    <property type="match status" value="1"/>
</dbReference>
<reference evidence="4 5" key="2">
    <citation type="submission" date="2018-03" db="EMBL/GenBank/DDBJ databases">
        <title>The ancient ancestry and fast evolution of plastids.</title>
        <authorList>
            <person name="Moore K.R."/>
            <person name="Magnabosco C."/>
            <person name="Momper L."/>
            <person name="Gold D.A."/>
            <person name="Bosak T."/>
            <person name="Fournier G.P."/>
        </authorList>
    </citation>
    <scope>NUCLEOTIDE SEQUENCE [LARGE SCALE GENOMIC DNA]</scope>
    <source>
        <strain evidence="4 5">ULC18</strain>
    </source>
</reference>
<name>A0A2T1E168_9CYAN</name>
<evidence type="ECO:0000256" key="1">
    <source>
        <dbReference type="ARBA" id="ARBA00008206"/>
    </source>
</evidence>
<dbReference type="OrthoDB" id="509174at2"/>
<comment type="similarity">
    <text evidence="1 3">Belongs to the CpcT/CpeT biliprotein lyase family.</text>
</comment>
<protein>
    <recommendedName>
        <fullName evidence="3">Chromophore lyase CpcT/CpeT</fullName>
        <ecNumber evidence="3">4.-.-.-</ecNumber>
    </recommendedName>
</protein>
<dbReference type="HAMAP" id="MF_01460">
    <property type="entry name" value="Chrphore_lyase_CpxT"/>
    <property type="match status" value="1"/>
</dbReference>
<comment type="caution">
    <text evidence="4">The sequence shown here is derived from an EMBL/GenBank/DDBJ whole genome shotgun (WGS) entry which is preliminary data.</text>
</comment>
<sequence>MPLDPTLVTLARYMAGEFDNREQAIADPVWYVHLRFWQRPVPLFSEDSLTLFAEQASVINLDQPYRQRIIRLMQRNDVAAPVQVQYYGLKDPTAAQGAGLKPEFLQALTLDHLESLPGCRLQVTHHLEPHSIVASPMPGSQCFFSYQGRKAQVQLGFAAYPDRFESHDKGIDIETQKATWGAVMGPYRYTKRRDFAAEFAIVGES</sequence>
<dbReference type="EC" id="4.-.-.-" evidence="3"/>
<dbReference type="GO" id="GO:0016829">
    <property type="term" value="F:lyase activity"/>
    <property type="evidence" value="ECO:0007669"/>
    <property type="project" value="UniProtKB-KW"/>
</dbReference>
<evidence type="ECO:0000313" key="4">
    <source>
        <dbReference type="EMBL" id="PSB26498.1"/>
    </source>
</evidence>
<dbReference type="CDD" id="cd16338">
    <property type="entry name" value="CpcT"/>
    <property type="match status" value="1"/>
</dbReference>
<dbReference type="Gene3D" id="2.40.128.590">
    <property type="entry name" value="CpcT/CpeT domain"/>
    <property type="match status" value="1"/>
</dbReference>
<comment type="function">
    <text evidence="3">Covalently attaches a chromophore to Cys residue(s) of phycobiliproteins.</text>
</comment>
<evidence type="ECO:0000313" key="5">
    <source>
        <dbReference type="Proteomes" id="UP000239576"/>
    </source>
</evidence>
<dbReference type="Pfam" id="PF06206">
    <property type="entry name" value="CpeT"/>
    <property type="match status" value="1"/>
</dbReference>
<accession>A0A2T1E168</accession>